<dbReference type="PANTHER" id="PTHR34475">
    <property type="match status" value="1"/>
</dbReference>
<dbReference type="InterPro" id="IPR025194">
    <property type="entry name" value="RodZ-like_C"/>
</dbReference>
<evidence type="ECO:0000259" key="3">
    <source>
        <dbReference type="Pfam" id="PF13464"/>
    </source>
</evidence>
<dbReference type="InterPro" id="IPR010982">
    <property type="entry name" value="Lambda_DNA-bd_dom_sf"/>
</dbReference>
<feature type="compositionally biased region" description="Basic and acidic residues" evidence="1">
    <location>
        <begin position="99"/>
        <end position="124"/>
    </location>
</feature>
<protein>
    <submittedName>
        <fullName evidence="4">Cytoskeletal protein RodZ</fullName>
    </submittedName>
</protein>
<feature type="domain" description="Cytoskeleton protein RodZ-like C-terminal" evidence="3">
    <location>
        <begin position="216"/>
        <end position="276"/>
    </location>
</feature>
<gene>
    <name evidence="4" type="ORF">SAMEA4364220_00378</name>
</gene>
<evidence type="ECO:0000256" key="1">
    <source>
        <dbReference type="SAM" id="MobiDB-lite"/>
    </source>
</evidence>
<keyword evidence="2" id="KW-1133">Transmembrane helix</keyword>
<keyword evidence="2" id="KW-0472">Membrane</keyword>
<dbReference type="GeneID" id="78506413"/>
<accession>A0A239TEP7</accession>
<dbReference type="GO" id="GO:0003677">
    <property type="term" value="F:DNA binding"/>
    <property type="evidence" value="ECO:0007669"/>
    <property type="project" value="InterPro"/>
</dbReference>
<dbReference type="Pfam" id="PF13413">
    <property type="entry name" value="HTH_25"/>
    <property type="match status" value="1"/>
</dbReference>
<feature type="region of interest" description="Disordered" evidence="1">
    <location>
        <begin position="83"/>
        <end position="133"/>
    </location>
</feature>
<dbReference type="PANTHER" id="PTHR34475:SF1">
    <property type="entry name" value="CYTOSKELETON PROTEIN RODZ"/>
    <property type="match status" value="1"/>
</dbReference>
<dbReference type="RefSeq" id="WP_027889206.1">
    <property type="nucleotide sequence ID" value="NZ_LT906446.1"/>
</dbReference>
<feature type="region of interest" description="Disordered" evidence="1">
    <location>
        <begin position="174"/>
        <end position="214"/>
    </location>
</feature>
<dbReference type="Gene3D" id="1.10.260.40">
    <property type="entry name" value="lambda repressor-like DNA-binding domains"/>
    <property type="match status" value="1"/>
</dbReference>
<dbReference type="Pfam" id="PF13464">
    <property type="entry name" value="RodZ_C"/>
    <property type="match status" value="1"/>
</dbReference>
<proteinExistence type="predicted"/>
<dbReference type="EMBL" id="LT906446">
    <property type="protein sequence ID" value="SNU95343.1"/>
    <property type="molecule type" value="Genomic_DNA"/>
</dbReference>
<dbReference type="eggNOG" id="COG1426">
    <property type="taxonomic scope" value="Bacteria"/>
</dbReference>
<reference evidence="4 5" key="1">
    <citation type="submission" date="2017-06" db="EMBL/GenBank/DDBJ databases">
        <authorList>
            <consortium name="Pathogen Informatics"/>
        </authorList>
    </citation>
    <scope>NUCLEOTIDE SEQUENCE [LARGE SCALE GENOMIC DNA]</scope>
    <source>
        <strain evidence="4 5">NCTC10570</strain>
    </source>
</reference>
<name>A0A239TEP7_9FIRM</name>
<dbReference type="AlphaFoldDB" id="A0A239TEP7"/>
<evidence type="ECO:0000313" key="4">
    <source>
        <dbReference type="EMBL" id="SNU95343.1"/>
    </source>
</evidence>
<keyword evidence="5" id="KW-1185">Reference proteome</keyword>
<dbReference type="CDD" id="cd00093">
    <property type="entry name" value="HTH_XRE"/>
    <property type="match status" value="1"/>
</dbReference>
<feature type="region of interest" description="Disordered" evidence="1">
    <location>
        <begin position="287"/>
        <end position="331"/>
    </location>
</feature>
<feature type="transmembrane region" description="Helical" evidence="2">
    <location>
        <begin position="153"/>
        <end position="171"/>
    </location>
</feature>
<dbReference type="Proteomes" id="UP000215383">
    <property type="component" value="Chromosome 1"/>
</dbReference>
<organism evidence="4 5">
    <name type="scientific">Megamonas hypermegale</name>
    <dbReference type="NCBI Taxonomy" id="158847"/>
    <lineage>
        <taxon>Bacteria</taxon>
        <taxon>Bacillati</taxon>
        <taxon>Bacillota</taxon>
        <taxon>Negativicutes</taxon>
        <taxon>Selenomonadales</taxon>
        <taxon>Selenomonadaceae</taxon>
        <taxon>Megamonas</taxon>
    </lineage>
</organism>
<dbReference type="InterPro" id="IPR001387">
    <property type="entry name" value="Cro/C1-type_HTH"/>
</dbReference>
<evidence type="ECO:0000313" key="5">
    <source>
        <dbReference type="Proteomes" id="UP000215383"/>
    </source>
</evidence>
<dbReference type="InterPro" id="IPR050400">
    <property type="entry name" value="Bact_Cytoskel_RodZ"/>
</dbReference>
<feature type="compositionally biased region" description="Low complexity" evidence="1">
    <location>
        <begin position="179"/>
        <end position="201"/>
    </location>
</feature>
<keyword evidence="2" id="KW-0812">Transmembrane</keyword>
<sequence>MLGDLLRKTREQKNLSLEDAEKGTNIRKLYIKAIEDGNYDKLPGEVFLKGFMKTYAKFLGLDGQKIIEQYKAEKSGVKLLPNNDEKTIEAEPSQPTEKTTVEADLKKEEKVEKQPEKATADKPATKPVPNIDNFNESKKYLETKNSSGSKKNVFIIVIIIILIIVGAVAFLSNQGSDSQPAADTQPTTEQTQPQQQQAQQPAPAPAPVSGSDVTATFSQDCWTEVKVDGNTVLSETVKAGSSLNWKGNNQVEVTVGNAGAVDITFNGQPQGKMGDVGAVVTKAFVAPNAQPQQPQQQQQQAQAPAPAQQQAAQPAPAANAQPQQAAQPQQK</sequence>
<evidence type="ECO:0000256" key="2">
    <source>
        <dbReference type="SAM" id="Phobius"/>
    </source>
</evidence>